<evidence type="ECO:0000256" key="1">
    <source>
        <dbReference type="SAM" id="MobiDB-lite"/>
    </source>
</evidence>
<evidence type="ECO:0000313" key="3">
    <source>
        <dbReference type="Proteomes" id="UP000094236"/>
    </source>
</evidence>
<gene>
    <name evidence="2" type="ORF">PACTADRAFT_47958</name>
</gene>
<evidence type="ECO:0000313" key="2">
    <source>
        <dbReference type="EMBL" id="ODV98152.1"/>
    </source>
</evidence>
<feature type="compositionally biased region" description="Polar residues" evidence="1">
    <location>
        <begin position="13"/>
        <end position="30"/>
    </location>
</feature>
<feature type="region of interest" description="Disordered" evidence="1">
    <location>
        <begin position="94"/>
        <end position="113"/>
    </location>
</feature>
<organism evidence="2 3">
    <name type="scientific">Pachysolen tannophilus NRRL Y-2460</name>
    <dbReference type="NCBI Taxonomy" id="669874"/>
    <lineage>
        <taxon>Eukaryota</taxon>
        <taxon>Fungi</taxon>
        <taxon>Dikarya</taxon>
        <taxon>Ascomycota</taxon>
        <taxon>Saccharomycotina</taxon>
        <taxon>Pichiomycetes</taxon>
        <taxon>Pachysolenaceae</taxon>
        <taxon>Pachysolen</taxon>
    </lineage>
</organism>
<accession>A0A1E4U2E2</accession>
<protein>
    <submittedName>
        <fullName evidence="2">Uncharacterized protein</fullName>
    </submittedName>
</protein>
<dbReference type="AlphaFoldDB" id="A0A1E4U2E2"/>
<dbReference type="Proteomes" id="UP000094236">
    <property type="component" value="Unassembled WGS sequence"/>
</dbReference>
<dbReference type="EMBL" id="KV454011">
    <property type="protein sequence ID" value="ODV98152.1"/>
    <property type="molecule type" value="Genomic_DNA"/>
</dbReference>
<reference evidence="3" key="1">
    <citation type="submission" date="2016-05" db="EMBL/GenBank/DDBJ databases">
        <title>Comparative genomics of biotechnologically important yeasts.</title>
        <authorList>
            <consortium name="DOE Joint Genome Institute"/>
            <person name="Riley R."/>
            <person name="Haridas S."/>
            <person name="Wolfe K.H."/>
            <person name="Lopes M.R."/>
            <person name="Hittinger C.T."/>
            <person name="Goker M."/>
            <person name="Salamov A."/>
            <person name="Wisecaver J."/>
            <person name="Long T.M."/>
            <person name="Aerts A.L."/>
            <person name="Barry K."/>
            <person name="Choi C."/>
            <person name="Clum A."/>
            <person name="Coughlan A.Y."/>
            <person name="Deshpande S."/>
            <person name="Douglass A.P."/>
            <person name="Hanson S.J."/>
            <person name="Klenk H.-P."/>
            <person name="Labutti K."/>
            <person name="Lapidus A."/>
            <person name="Lindquist E."/>
            <person name="Lipzen A."/>
            <person name="Meier-Kolthoff J.P."/>
            <person name="Ohm R.A."/>
            <person name="Otillar R.P."/>
            <person name="Pangilinan J."/>
            <person name="Peng Y."/>
            <person name="Rokas A."/>
            <person name="Rosa C.A."/>
            <person name="Scheuner C."/>
            <person name="Sibirny A.A."/>
            <person name="Slot J.C."/>
            <person name="Stielow J.B."/>
            <person name="Sun H."/>
            <person name="Kurtzman C.P."/>
            <person name="Blackwell M."/>
            <person name="Grigoriev I.V."/>
            <person name="Jeffries T.W."/>
        </authorList>
    </citation>
    <scope>NUCLEOTIDE SEQUENCE [LARGE SCALE GENOMIC DNA]</scope>
    <source>
        <strain evidence="3">NRRL Y-2460</strain>
    </source>
</reference>
<feature type="region of interest" description="Disordered" evidence="1">
    <location>
        <begin position="1"/>
        <end position="30"/>
    </location>
</feature>
<keyword evidence="3" id="KW-1185">Reference proteome</keyword>
<proteinExistence type="predicted"/>
<feature type="compositionally biased region" description="Polar residues" evidence="1">
    <location>
        <begin position="104"/>
        <end position="113"/>
    </location>
</feature>
<sequence length="113" mass="12510">MSSFIDRWISRVGESTNSGSNSRPRNTGNFVSYQTVSVKPTGDTPVYVNRKDNEIKTSPNNTNFPVHYFRQDSISVSDQNQNNKIEDMDALMNKGIGDSRKGSVASTASEESI</sequence>
<name>A0A1E4U2E2_PACTA</name>